<feature type="transmembrane region" description="Helical" evidence="1">
    <location>
        <begin position="32"/>
        <end position="57"/>
    </location>
</feature>
<dbReference type="Proteomes" id="UP000663888">
    <property type="component" value="Unassembled WGS sequence"/>
</dbReference>
<feature type="transmembrane region" description="Helical" evidence="1">
    <location>
        <begin position="69"/>
        <end position="91"/>
    </location>
</feature>
<feature type="transmembrane region" description="Helical" evidence="1">
    <location>
        <begin position="103"/>
        <end position="123"/>
    </location>
</feature>
<evidence type="ECO:0000256" key="1">
    <source>
        <dbReference type="SAM" id="Phobius"/>
    </source>
</evidence>
<proteinExistence type="predicted"/>
<organism evidence="2 3">
    <name type="scientific">Rhizoctonia solani</name>
    <dbReference type="NCBI Taxonomy" id="456999"/>
    <lineage>
        <taxon>Eukaryota</taxon>
        <taxon>Fungi</taxon>
        <taxon>Dikarya</taxon>
        <taxon>Basidiomycota</taxon>
        <taxon>Agaricomycotina</taxon>
        <taxon>Agaricomycetes</taxon>
        <taxon>Cantharellales</taxon>
        <taxon>Ceratobasidiaceae</taxon>
        <taxon>Rhizoctonia</taxon>
    </lineage>
</organism>
<keyword evidence="1" id="KW-0472">Membrane</keyword>
<evidence type="ECO:0000313" key="2">
    <source>
        <dbReference type="EMBL" id="CAE6471185.1"/>
    </source>
</evidence>
<protein>
    <submittedName>
        <fullName evidence="2">Uncharacterized protein</fullName>
    </submittedName>
</protein>
<name>A0A8H3GXF8_9AGAM</name>
<keyword evidence="1" id="KW-1133">Transmembrane helix</keyword>
<dbReference type="AlphaFoldDB" id="A0A8H3GXF8"/>
<accession>A0A8H3GXF8</accession>
<comment type="caution">
    <text evidence="2">The sequence shown here is derived from an EMBL/GenBank/DDBJ whole genome shotgun (WGS) entry which is preliminary data.</text>
</comment>
<gene>
    <name evidence="2" type="ORF">RDB_LOCUS107606</name>
</gene>
<keyword evidence="1" id="KW-0812">Transmembrane</keyword>
<reference evidence="2" key="1">
    <citation type="submission" date="2021-01" db="EMBL/GenBank/DDBJ databases">
        <authorList>
            <person name="Kaushik A."/>
        </authorList>
    </citation>
    <scope>NUCLEOTIDE SEQUENCE</scope>
    <source>
        <strain evidence="2">AG4-R118</strain>
    </source>
</reference>
<evidence type="ECO:0000313" key="3">
    <source>
        <dbReference type="Proteomes" id="UP000663888"/>
    </source>
</evidence>
<dbReference type="EMBL" id="CAJMWX010001150">
    <property type="protein sequence ID" value="CAE6471185.1"/>
    <property type="molecule type" value="Genomic_DNA"/>
</dbReference>
<sequence length="124" mass="12900">MGASAVWTDSPRHSRVNELVSWKSPGFIPNLALAPLTIAVPVTVPLSLSLTVSLALTVPVSMVPLPLSVSISITLTLPLPFTLPIAITITLSVPPAVLGLGPLTVSTIVQTVEFTIPVTVLVFV</sequence>